<feature type="domain" description="DUF4123" evidence="1">
    <location>
        <begin position="35"/>
        <end position="160"/>
    </location>
</feature>
<dbReference type="Proteomes" id="UP000323012">
    <property type="component" value="Unassembled WGS sequence"/>
</dbReference>
<evidence type="ECO:0000313" key="5">
    <source>
        <dbReference type="Proteomes" id="UP000072236"/>
    </source>
</evidence>
<reference evidence="4 7" key="3">
    <citation type="submission" date="2019-08" db="EMBL/GenBank/DDBJ databases">
        <title>Whole genome sequencing of Aggregatibacter actinomycetemcomitans cultured from blood stream infections in Denmark reveals a novel phylogenetic lineage expressing serotype a membrane O polysaccharide.</title>
        <authorList>
            <person name="Nedergaard S."/>
            <person name="Kobel C.M."/>
            <person name="Nielsen M.B."/>
            <person name="Moeller R.T."/>
            <person name="Jensen A.B."/>
            <person name="Noerskov-Lauritsen N."/>
        </authorList>
    </citation>
    <scope>NUCLEOTIDE SEQUENCE [LARGE SCALE GENOMIC DNA]</scope>
    <source>
        <strain evidence="4 7">PN_563</strain>
    </source>
</reference>
<keyword evidence="6" id="KW-1185">Reference proteome</keyword>
<dbReference type="OrthoDB" id="5671186at2"/>
<evidence type="ECO:0000313" key="4">
    <source>
        <dbReference type="EMBL" id="TYA40071.1"/>
    </source>
</evidence>
<evidence type="ECO:0000313" key="2">
    <source>
        <dbReference type="EMBL" id="AMQ93450.1"/>
    </source>
</evidence>
<dbReference type="EMBL" id="CP012959">
    <property type="protein sequence ID" value="AMQ93450.1"/>
    <property type="molecule type" value="Genomic_DNA"/>
</dbReference>
<reference evidence="3 6" key="2">
    <citation type="submission" date="2017-10" db="EMBL/GenBank/DDBJ databases">
        <title>Draft genome sequences of Aggregatibacter actinomycetemcomitans strains 310a and 310b.</title>
        <authorList>
            <person name="May A.C."/>
            <person name="Ohta H."/>
            <person name="Maeda H."/>
            <person name="Kokeguchi S."/>
            <person name="Cugini C."/>
        </authorList>
    </citation>
    <scope>NUCLEOTIDE SEQUENCE [LARGE SCALE GENOMIC DNA]</scope>
    <source>
        <strain evidence="3 6">310b</strain>
    </source>
</reference>
<dbReference type="Proteomes" id="UP000226080">
    <property type="component" value="Unassembled WGS sequence"/>
</dbReference>
<proteinExistence type="predicted"/>
<dbReference type="RefSeq" id="WP_005594188.1">
    <property type="nucleotide sequence ID" value="NZ_JABJYZ010000098.1"/>
</dbReference>
<dbReference type="AlphaFoldDB" id="A0A5D0EPC7"/>
<evidence type="ECO:0000313" key="7">
    <source>
        <dbReference type="Proteomes" id="UP000323012"/>
    </source>
</evidence>
<sequence>MFHPFFAQLNSRDNPKEGLRYGNLNFTANSDTYRYYAVIDGVKSLTLPHLCAHEGQTDSLYQGELKDKMDRYAPYLTRLTVTDQETSPFVQVLFARAEKEWFGAWDSNPTILIRSRQGFNEVAYHLRKFTHLYKAEAEKWYFFRFYDPQVLVAYLQHIEHQPARLTAFFGFRGGESVIESFAARIENRFYIFSLKELPAETRPSAVGFDDHIEQFLADYDKRRLLEKLQREIIPAEFSEQKIREPDIERYFNFALDRGFKHTDAIADLVKAQIYLSNQQKLSGLIKQAEDEFGTNFPLAVANAVYAQAKAEKKAENKG</sequence>
<accession>A0A5D0EPC7</accession>
<evidence type="ECO:0000313" key="3">
    <source>
        <dbReference type="EMBL" id="PHO21504.1"/>
    </source>
</evidence>
<gene>
    <name evidence="2" type="ORF">ACT75_02400</name>
    <name evidence="3" type="ORF">CQR80_01925</name>
    <name evidence="4" type="ORF">FXB79_00795</name>
</gene>
<evidence type="ECO:0000313" key="6">
    <source>
        <dbReference type="Proteomes" id="UP000226080"/>
    </source>
</evidence>
<reference evidence="2 5" key="1">
    <citation type="submission" date="2015-10" db="EMBL/GenBank/DDBJ databases">
        <title>Tn-seq of a polymicrobial infection.</title>
        <authorList>
            <person name="Stacy A."/>
            <person name="Rumbaugh K.P."/>
            <person name="Whiteley M."/>
        </authorList>
    </citation>
    <scope>NUCLEOTIDE SEQUENCE [LARGE SCALE GENOMIC DNA]</scope>
    <source>
        <strain evidence="2 5">624</strain>
    </source>
</reference>
<dbReference type="Proteomes" id="UP000072236">
    <property type="component" value="Chromosome"/>
</dbReference>
<dbReference type="Pfam" id="PF13503">
    <property type="entry name" value="DUF4123"/>
    <property type="match status" value="1"/>
</dbReference>
<dbReference type="InterPro" id="IPR025391">
    <property type="entry name" value="DUF4123"/>
</dbReference>
<dbReference type="KEGG" id="aact:ACT75_02400"/>
<dbReference type="EMBL" id="VSED01000001">
    <property type="protein sequence ID" value="TYA40071.1"/>
    <property type="molecule type" value="Genomic_DNA"/>
</dbReference>
<protein>
    <submittedName>
        <fullName evidence="4">DUF4123 domain-containing protein</fullName>
    </submittedName>
</protein>
<dbReference type="EMBL" id="PCGW01000002">
    <property type="protein sequence ID" value="PHO21504.1"/>
    <property type="molecule type" value="Genomic_DNA"/>
</dbReference>
<organism evidence="4 7">
    <name type="scientific">Aggregatibacter actinomycetemcomitans</name>
    <name type="common">Actinobacillus actinomycetemcomitans</name>
    <name type="synonym">Haemophilus actinomycetemcomitans</name>
    <dbReference type="NCBI Taxonomy" id="714"/>
    <lineage>
        <taxon>Bacteria</taxon>
        <taxon>Pseudomonadati</taxon>
        <taxon>Pseudomonadota</taxon>
        <taxon>Gammaproteobacteria</taxon>
        <taxon>Pasteurellales</taxon>
        <taxon>Pasteurellaceae</taxon>
        <taxon>Aggregatibacter</taxon>
    </lineage>
</organism>
<name>A0A5D0EPC7_AGGAC</name>
<evidence type="ECO:0000259" key="1">
    <source>
        <dbReference type="Pfam" id="PF13503"/>
    </source>
</evidence>